<reference evidence="1" key="1">
    <citation type="submission" date="2021-05" db="EMBL/GenBank/DDBJ databases">
        <authorList>
            <person name="Pan Q."/>
            <person name="Jouanno E."/>
            <person name="Zahm M."/>
            <person name="Klopp C."/>
            <person name="Cabau C."/>
            <person name="Louis A."/>
            <person name="Berthelot C."/>
            <person name="Parey E."/>
            <person name="Roest Crollius H."/>
            <person name="Montfort J."/>
            <person name="Robinson-Rechavi M."/>
            <person name="Bouchez O."/>
            <person name="Lampietro C."/>
            <person name="Lopez Roques C."/>
            <person name="Donnadieu C."/>
            <person name="Postlethwait J."/>
            <person name="Bobe J."/>
            <person name="Dillon D."/>
            <person name="Chandos A."/>
            <person name="von Hippel F."/>
            <person name="Guiguen Y."/>
        </authorList>
    </citation>
    <scope>NUCLEOTIDE SEQUENCE</scope>
    <source>
        <strain evidence="1">YG-Jan2019</strain>
    </source>
</reference>
<accession>A0ACC2H4T5</accession>
<comment type="caution">
    <text evidence="1">The sequence shown here is derived from an EMBL/GenBank/DDBJ whole genome shotgun (WGS) entry which is preliminary data.</text>
</comment>
<evidence type="ECO:0000313" key="2">
    <source>
        <dbReference type="Proteomes" id="UP001157502"/>
    </source>
</evidence>
<dbReference type="Proteomes" id="UP001157502">
    <property type="component" value="Chromosome 6"/>
</dbReference>
<protein>
    <submittedName>
        <fullName evidence="1">Uncharacterized protein</fullName>
    </submittedName>
</protein>
<gene>
    <name evidence="1" type="ORF">DPEC_G00078100</name>
</gene>
<evidence type="ECO:0000313" key="1">
    <source>
        <dbReference type="EMBL" id="KAJ8010720.1"/>
    </source>
</evidence>
<dbReference type="EMBL" id="CM055733">
    <property type="protein sequence ID" value="KAJ8010720.1"/>
    <property type="molecule type" value="Genomic_DNA"/>
</dbReference>
<sequence length="213" mass="23866">MNVDARTMSEYYIIGPPLRSVHGLQLLVTLCRQTGQQCSMDIALVNSLPYDDFVDVFGNVVERCPIIAAAVWSGRPFSSTADLEASIYEFIDALPESGKEGILRVHPDLAGRDLQGGTLTQESREEQGQAGLDTLTAAEVSRMARLNTEYKRHFGFPFVICARMNNKATILQQLEERLGNECTREKMHAIDEVKKICRLRLHALVVQERSNKL</sequence>
<name>A0ACC2H4T5_DALPE</name>
<proteinExistence type="predicted"/>
<organism evidence="1 2">
    <name type="scientific">Dallia pectoralis</name>
    <name type="common">Alaska blackfish</name>
    <dbReference type="NCBI Taxonomy" id="75939"/>
    <lineage>
        <taxon>Eukaryota</taxon>
        <taxon>Metazoa</taxon>
        <taxon>Chordata</taxon>
        <taxon>Craniata</taxon>
        <taxon>Vertebrata</taxon>
        <taxon>Euteleostomi</taxon>
        <taxon>Actinopterygii</taxon>
        <taxon>Neopterygii</taxon>
        <taxon>Teleostei</taxon>
        <taxon>Protacanthopterygii</taxon>
        <taxon>Esociformes</taxon>
        <taxon>Umbridae</taxon>
        <taxon>Dallia</taxon>
    </lineage>
</organism>
<keyword evidence="2" id="KW-1185">Reference proteome</keyword>